<reference evidence="2 3" key="1">
    <citation type="submission" date="2019-01" db="EMBL/GenBank/DDBJ databases">
        <authorList>
            <person name="Chen W.-M."/>
        </authorList>
    </citation>
    <scope>NUCLEOTIDE SEQUENCE [LARGE SCALE GENOMIC DNA]</scope>
    <source>
        <strain evidence="2 3">FSY-15</strain>
    </source>
</reference>
<comment type="caution">
    <text evidence="2">The sequence shown here is derived from an EMBL/GenBank/DDBJ whole genome shotgun (WGS) entry which is preliminary data.</text>
</comment>
<feature type="chain" id="PRO_5019441314" evidence="1">
    <location>
        <begin position="20"/>
        <end position="262"/>
    </location>
</feature>
<feature type="signal peptide" evidence="1">
    <location>
        <begin position="1"/>
        <end position="19"/>
    </location>
</feature>
<sequence>MKFIKSFLIFSLFSFTLSAQIISPDLRKHILEAREQQNHIQLAKYFLGKPYVAFALTKENPEQLITDLSGFDCVTLFDNVFALYTSKGIDSSYINQLIKVRYFHPGRITYENRNHYFSSTIQKLEKSGYLSQVRESKFEVSSPKSLDVLSEHLKKHRYQISIDSIEHMEKQFSNAHLNYFPTKSIPKISHLIQEGDLVLFVTNNKNMDYHHVGFLVKKGKNWHVLHASQQYKKVIVSPESLEEYMHKHSSFPGIQIYHLNLP</sequence>
<dbReference type="InterPro" id="IPR038765">
    <property type="entry name" value="Papain-like_cys_pep_sf"/>
</dbReference>
<dbReference type="Gene3D" id="2.30.260.10">
    <property type="entry name" value="putative xylanase like domain"/>
    <property type="match status" value="1"/>
</dbReference>
<dbReference type="AlphaFoldDB" id="A0A437PWN6"/>
<keyword evidence="1" id="KW-0732">Signal</keyword>
<name>A0A437PWN6_9BACT</name>
<protein>
    <submittedName>
        <fullName evidence="2">DUF1460 domain-containing protein</fullName>
    </submittedName>
</protein>
<evidence type="ECO:0000256" key="1">
    <source>
        <dbReference type="SAM" id="SignalP"/>
    </source>
</evidence>
<keyword evidence="3" id="KW-1185">Reference proteome</keyword>
<dbReference type="Gene3D" id="1.10.3670.10">
    <property type="entry name" value="Putative xylanase like domain"/>
    <property type="match status" value="1"/>
</dbReference>
<dbReference type="OrthoDB" id="1409585at2"/>
<gene>
    <name evidence="2" type="ORF">EOJ36_01255</name>
</gene>
<organism evidence="2 3">
    <name type="scientific">Sandaracinomonas limnophila</name>
    <dbReference type="NCBI Taxonomy" id="1862386"/>
    <lineage>
        <taxon>Bacteria</taxon>
        <taxon>Pseudomonadati</taxon>
        <taxon>Bacteroidota</taxon>
        <taxon>Cytophagia</taxon>
        <taxon>Cytophagales</taxon>
        <taxon>Flectobacillaceae</taxon>
        <taxon>Sandaracinomonas</taxon>
    </lineage>
</organism>
<dbReference type="InterPro" id="IPR010846">
    <property type="entry name" value="AmiA-like"/>
</dbReference>
<dbReference type="EMBL" id="SACY01000001">
    <property type="protein sequence ID" value="RVU26652.1"/>
    <property type="molecule type" value="Genomic_DNA"/>
</dbReference>
<dbReference type="SUPFAM" id="SSF54001">
    <property type="entry name" value="Cysteine proteinases"/>
    <property type="match status" value="1"/>
</dbReference>
<dbReference type="Pfam" id="PF07313">
    <property type="entry name" value="AmiA-like"/>
    <property type="match status" value="1"/>
</dbReference>
<accession>A0A437PWN6</accession>
<evidence type="ECO:0000313" key="2">
    <source>
        <dbReference type="EMBL" id="RVU26652.1"/>
    </source>
</evidence>
<evidence type="ECO:0000313" key="3">
    <source>
        <dbReference type="Proteomes" id="UP000282832"/>
    </source>
</evidence>
<dbReference type="Proteomes" id="UP000282832">
    <property type="component" value="Unassembled WGS sequence"/>
</dbReference>
<proteinExistence type="predicted"/>